<evidence type="ECO:0000313" key="4">
    <source>
        <dbReference type="EMBL" id="SHN09663.1"/>
    </source>
</evidence>
<dbReference type="InterPro" id="IPR050695">
    <property type="entry name" value="N-acetylmuramoyl_amidase_3"/>
</dbReference>
<dbReference type="Gene3D" id="3.40.630.40">
    <property type="entry name" value="Zn-dependent exopeptidases"/>
    <property type="match status" value="1"/>
</dbReference>
<keyword evidence="2" id="KW-0961">Cell wall biogenesis/degradation</keyword>
<dbReference type="Pfam" id="PF08239">
    <property type="entry name" value="SH3_3"/>
    <property type="match status" value="1"/>
</dbReference>
<dbReference type="InterPro" id="IPR003646">
    <property type="entry name" value="SH3-like_bac-type"/>
</dbReference>
<evidence type="ECO:0000256" key="1">
    <source>
        <dbReference type="ARBA" id="ARBA00022801"/>
    </source>
</evidence>
<name>A0A1M7NZT8_9BACI</name>
<sequence length="298" mass="33486">MKKVSFVTIVGIVLIFSMSVLIYAKEAQIEGENLNVRTGPGTEYDVIAQVNPPENYPILEESGDWVKIQVTGEEGWIHKDYFSILESETSIETEEPEQVDDGETEKAKISESKEINQSGNLTGKRIVIDPGHGGRDVGAIGASEGYESLYTLRTANVMKEILEDQGAEVFLTRTRDQYIPLTSRVTFANLHRADVFLSLHYNSTPEYPTVKGIDTYYYSDRDQPLAEYVHEGIISQTDTSDRGIEQRDLQVLRTNHRPSLLLELGFISNQTEEMHVQSIVYLEAISRGIVAGLQAYFK</sequence>
<gene>
    <name evidence="4" type="ORF">SAMN05216179_1861</name>
</gene>
<accession>A0A1M7NZT8</accession>
<dbReference type="Proteomes" id="UP000184184">
    <property type="component" value="Unassembled WGS sequence"/>
</dbReference>
<proteinExistence type="predicted"/>
<dbReference type="GO" id="GO:0071555">
    <property type="term" value="P:cell wall organization"/>
    <property type="evidence" value="ECO:0007669"/>
    <property type="project" value="UniProtKB-KW"/>
</dbReference>
<dbReference type="GO" id="GO:0009253">
    <property type="term" value="P:peptidoglycan catabolic process"/>
    <property type="evidence" value="ECO:0007669"/>
    <property type="project" value="InterPro"/>
</dbReference>
<dbReference type="SMART" id="SM00646">
    <property type="entry name" value="Ami_3"/>
    <property type="match status" value="1"/>
</dbReference>
<feature type="domain" description="SH3b" evidence="3">
    <location>
        <begin position="24"/>
        <end position="86"/>
    </location>
</feature>
<organism evidence="4 5">
    <name type="scientific">Gracilibacillus kekensis</name>
    <dbReference type="NCBI Taxonomy" id="1027249"/>
    <lineage>
        <taxon>Bacteria</taxon>
        <taxon>Bacillati</taxon>
        <taxon>Bacillota</taxon>
        <taxon>Bacilli</taxon>
        <taxon>Bacillales</taxon>
        <taxon>Bacillaceae</taxon>
        <taxon>Gracilibacillus</taxon>
    </lineage>
</organism>
<evidence type="ECO:0000256" key="2">
    <source>
        <dbReference type="ARBA" id="ARBA00023316"/>
    </source>
</evidence>
<dbReference type="SMART" id="SM00287">
    <property type="entry name" value="SH3b"/>
    <property type="match status" value="1"/>
</dbReference>
<protein>
    <submittedName>
        <fullName evidence="4">N-acetylmuramoyl-L-alanine amidase</fullName>
    </submittedName>
</protein>
<dbReference type="InterPro" id="IPR002508">
    <property type="entry name" value="MurNAc-LAA_cat"/>
</dbReference>
<keyword evidence="1" id="KW-0378">Hydrolase</keyword>
<dbReference type="PANTHER" id="PTHR30404">
    <property type="entry name" value="N-ACETYLMURAMOYL-L-ALANINE AMIDASE"/>
    <property type="match status" value="1"/>
</dbReference>
<dbReference type="EMBL" id="FRCZ01000003">
    <property type="protein sequence ID" value="SHN09663.1"/>
    <property type="molecule type" value="Genomic_DNA"/>
</dbReference>
<evidence type="ECO:0000259" key="3">
    <source>
        <dbReference type="PROSITE" id="PS51781"/>
    </source>
</evidence>
<dbReference type="PANTHER" id="PTHR30404:SF0">
    <property type="entry name" value="N-ACETYLMURAMOYL-L-ALANINE AMIDASE AMIC"/>
    <property type="match status" value="1"/>
</dbReference>
<dbReference type="Gene3D" id="2.30.30.40">
    <property type="entry name" value="SH3 Domains"/>
    <property type="match status" value="1"/>
</dbReference>
<dbReference type="SUPFAM" id="SSF53187">
    <property type="entry name" value="Zn-dependent exopeptidases"/>
    <property type="match status" value="1"/>
</dbReference>
<reference evidence="4 5" key="1">
    <citation type="submission" date="2016-11" db="EMBL/GenBank/DDBJ databases">
        <authorList>
            <person name="Jaros S."/>
            <person name="Januszkiewicz K."/>
            <person name="Wedrychowicz H."/>
        </authorList>
    </citation>
    <scope>NUCLEOTIDE SEQUENCE [LARGE SCALE GENOMIC DNA]</scope>
    <source>
        <strain evidence="4 5">CGMCC 1.10681</strain>
    </source>
</reference>
<dbReference type="GO" id="GO:0030288">
    <property type="term" value="C:outer membrane-bounded periplasmic space"/>
    <property type="evidence" value="ECO:0007669"/>
    <property type="project" value="TreeGrafter"/>
</dbReference>
<dbReference type="Pfam" id="PF01520">
    <property type="entry name" value="Amidase_3"/>
    <property type="match status" value="1"/>
</dbReference>
<keyword evidence="5" id="KW-1185">Reference proteome</keyword>
<evidence type="ECO:0000313" key="5">
    <source>
        <dbReference type="Proteomes" id="UP000184184"/>
    </source>
</evidence>
<dbReference type="STRING" id="1027249.SAMN05216179_1861"/>
<dbReference type="AlphaFoldDB" id="A0A1M7NZT8"/>
<dbReference type="PROSITE" id="PS51781">
    <property type="entry name" value="SH3B"/>
    <property type="match status" value="1"/>
</dbReference>
<dbReference type="CDD" id="cd02696">
    <property type="entry name" value="MurNAc-LAA"/>
    <property type="match status" value="1"/>
</dbReference>
<dbReference type="GO" id="GO:0008745">
    <property type="term" value="F:N-acetylmuramoyl-L-alanine amidase activity"/>
    <property type="evidence" value="ECO:0007669"/>
    <property type="project" value="InterPro"/>
</dbReference>